<dbReference type="PANTHER" id="PTHR36978">
    <property type="entry name" value="P-LOOP CONTAINING NUCLEOTIDE TRIPHOSPHATE HYDROLASE"/>
    <property type="match status" value="1"/>
</dbReference>
<organism evidence="1 2">
    <name type="scientific">Phialemonium thermophilum</name>
    <dbReference type="NCBI Taxonomy" id="223376"/>
    <lineage>
        <taxon>Eukaryota</taxon>
        <taxon>Fungi</taxon>
        <taxon>Dikarya</taxon>
        <taxon>Ascomycota</taxon>
        <taxon>Pezizomycotina</taxon>
        <taxon>Sordariomycetes</taxon>
        <taxon>Sordariomycetidae</taxon>
        <taxon>Cephalothecales</taxon>
        <taxon>Cephalothecaceae</taxon>
        <taxon>Phialemonium</taxon>
    </lineage>
</organism>
<keyword evidence="2" id="KW-1185">Reference proteome</keyword>
<dbReference type="Proteomes" id="UP001586593">
    <property type="component" value="Unassembled WGS sequence"/>
</dbReference>
<dbReference type="EMBL" id="JAZHXJ010000397">
    <property type="protein sequence ID" value="KAL1862513.1"/>
    <property type="molecule type" value="Genomic_DNA"/>
</dbReference>
<evidence type="ECO:0000313" key="1">
    <source>
        <dbReference type="EMBL" id="KAL1862513.1"/>
    </source>
</evidence>
<reference evidence="1 2" key="1">
    <citation type="journal article" date="2024" name="Commun. Biol.">
        <title>Comparative genomic analysis of thermophilic fungi reveals convergent evolutionary adaptations and gene losses.</title>
        <authorList>
            <person name="Steindorff A.S."/>
            <person name="Aguilar-Pontes M.V."/>
            <person name="Robinson A.J."/>
            <person name="Andreopoulos B."/>
            <person name="LaButti K."/>
            <person name="Kuo A."/>
            <person name="Mondo S."/>
            <person name="Riley R."/>
            <person name="Otillar R."/>
            <person name="Haridas S."/>
            <person name="Lipzen A."/>
            <person name="Grimwood J."/>
            <person name="Schmutz J."/>
            <person name="Clum A."/>
            <person name="Reid I.D."/>
            <person name="Moisan M.C."/>
            <person name="Butler G."/>
            <person name="Nguyen T.T.M."/>
            <person name="Dewar K."/>
            <person name="Conant G."/>
            <person name="Drula E."/>
            <person name="Henrissat B."/>
            <person name="Hansel C."/>
            <person name="Singer S."/>
            <person name="Hutchinson M.I."/>
            <person name="de Vries R.P."/>
            <person name="Natvig D.O."/>
            <person name="Powell A.J."/>
            <person name="Tsang A."/>
            <person name="Grigoriev I.V."/>
        </authorList>
    </citation>
    <scope>NUCLEOTIDE SEQUENCE [LARGE SCALE GENOMIC DNA]</scope>
    <source>
        <strain evidence="1 2">ATCC 24622</strain>
    </source>
</reference>
<comment type="caution">
    <text evidence="1">The sequence shown here is derived from an EMBL/GenBank/DDBJ whole genome shotgun (WGS) entry which is preliminary data.</text>
</comment>
<dbReference type="PANTHER" id="PTHR36978:SF4">
    <property type="entry name" value="P-LOOP CONTAINING NUCLEOSIDE TRIPHOSPHATE HYDROLASE PROTEIN"/>
    <property type="match status" value="1"/>
</dbReference>
<protein>
    <recommendedName>
        <fullName evidence="3">Sulfotransferase family protein</fullName>
    </recommendedName>
</protein>
<dbReference type="SUPFAM" id="SSF52540">
    <property type="entry name" value="P-loop containing nucleoside triphosphate hydrolases"/>
    <property type="match status" value="1"/>
</dbReference>
<gene>
    <name evidence="1" type="ORF">VTK73DRAFT_6765</name>
</gene>
<evidence type="ECO:0008006" key="3">
    <source>
        <dbReference type="Google" id="ProtNLM"/>
    </source>
</evidence>
<dbReference type="Pfam" id="PF17784">
    <property type="entry name" value="Sulfotransfer_4"/>
    <property type="match status" value="1"/>
</dbReference>
<name>A0ABR3WI66_9PEZI</name>
<evidence type="ECO:0000313" key="2">
    <source>
        <dbReference type="Proteomes" id="UP001586593"/>
    </source>
</evidence>
<dbReference type="InterPro" id="IPR040632">
    <property type="entry name" value="Sulfotransfer_4"/>
</dbReference>
<proteinExistence type="predicted"/>
<dbReference type="Gene3D" id="3.40.50.300">
    <property type="entry name" value="P-loop containing nucleotide triphosphate hydrolases"/>
    <property type="match status" value="1"/>
</dbReference>
<dbReference type="InterPro" id="IPR027417">
    <property type="entry name" value="P-loop_NTPase"/>
</dbReference>
<accession>A0ABR3WI66</accession>
<sequence>MITFHEPEPHSLVNSLVVFRSLLIFSVEGDRSNMKVLVLGLPRTGTQSLADALTHLGFGPVYHMRDVGKNNHQGFWIEAIEVKFESPPGEKQGPALGRKKFDTVLAGFEGVADFPAAIFPEELLDAYPEAAVVLSTRDEDGWYASMMSTLWHHHTRRREQLQATRGGEPLSAPQLSMARLADKYHHHCWNDDFPAYGRETFRRHNALVKESAARTGRRFLEYRVGEGWDRLCEFLGVAVPQIPFPRSDDWAEYKKMVALEKSNEGQRRE</sequence>